<name>A0AAD9QEY4_ACRCE</name>
<dbReference type="Gene3D" id="3.40.50.720">
    <property type="entry name" value="NAD(P)-binding Rossmann-like Domain"/>
    <property type="match status" value="1"/>
</dbReference>
<comment type="similarity">
    <text evidence="1">Belongs to the short-chain dehydrogenases/reductases (SDR) family.</text>
</comment>
<proteinExistence type="inferred from homology"/>
<comment type="caution">
    <text evidence="2">The sequence shown here is derived from an EMBL/GenBank/DDBJ whole genome shotgun (WGS) entry which is preliminary data.</text>
</comment>
<dbReference type="PANTHER" id="PTHR44147">
    <property type="entry name" value="DEHYDROGENASE/REDUCTASE SDR FAMILY MEMBER 1"/>
    <property type="match status" value="1"/>
</dbReference>
<reference evidence="2" key="1">
    <citation type="journal article" date="2023" name="G3 (Bethesda)">
        <title>Whole genome assembly and annotation of the endangered Caribbean coral Acropora cervicornis.</title>
        <authorList>
            <person name="Selwyn J.D."/>
            <person name="Vollmer S.V."/>
        </authorList>
    </citation>
    <scope>NUCLEOTIDE SEQUENCE</scope>
    <source>
        <strain evidence="2">K2</strain>
    </source>
</reference>
<reference evidence="2" key="2">
    <citation type="journal article" date="2023" name="Science">
        <title>Genomic signatures of disease resistance in endangered staghorn corals.</title>
        <authorList>
            <person name="Vollmer S.V."/>
            <person name="Selwyn J.D."/>
            <person name="Despard B.A."/>
            <person name="Roesel C.L."/>
        </authorList>
    </citation>
    <scope>NUCLEOTIDE SEQUENCE</scope>
    <source>
        <strain evidence="2">K2</strain>
    </source>
</reference>
<protein>
    <submittedName>
        <fullName evidence="2">Dehydrogenase/reductase SDR family member 1</fullName>
    </submittedName>
</protein>
<organism evidence="2 3">
    <name type="scientific">Acropora cervicornis</name>
    <name type="common">Staghorn coral</name>
    <dbReference type="NCBI Taxonomy" id="6130"/>
    <lineage>
        <taxon>Eukaryota</taxon>
        <taxon>Metazoa</taxon>
        <taxon>Cnidaria</taxon>
        <taxon>Anthozoa</taxon>
        <taxon>Hexacorallia</taxon>
        <taxon>Scleractinia</taxon>
        <taxon>Astrocoeniina</taxon>
        <taxon>Acroporidae</taxon>
        <taxon>Acropora</taxon>
    </lineage>
</organism>
<keyword evidence="3" id="KW-1185">Reference proteome</keyword>
<dbReference type="Pfam" id="PF00106">
    <property type="entry name" value="adh_short"/>
    <property type="match status" value="1"/>
</dbReference>
<dbReference type="InterPro" id="IPR036291">
    <property type="entry name" value="NAD(P)-bd_dom_sf"/>
</dbReference>
<dbReference type="PANTHER" id="PTHR44147:SF2">
    <property type="entry name" value="DEHYDROGENASE_REDUCTASE SDR FAMILY MEMBER 1"/>
    <property type="match status" value="1"/>
</dbReference>
<dbReference type="AlphaFoldDB" id="A0AAD9QEY4"/>
<dbReference type="Proteomes" id="UP001249851">
    <property type="component" value="Unassembled WGS sequence"/>
</dbReference>
<sequence length="321" mass="34737">MASSHLPSLKGKVCIVTGASRGIGKGIALILAQAGATVYITGRTLDTAEGKPGSLRQTAEEIGQDSPGKCIPVKCDHGSDEEVKELFDKVSKEQNGRLDVLVNNAYAGVQAIFDADGKPFYEQPLSLWDDVNNVGLRSNYVAACYAAKMMVPAKQGLIVNVSSAGGMRYIFNVAYGTGKAANDRMTVDMAFELRKTNVACVSLWPGAVMTENIHDIIHSQSKNEMTEKAARIFSDAEHPTYSGKAVAFLAADSKIMKKTGRILIVAELAREYGFKDVGGTQPLSIRQVKKVIQFSYPSLSWLVPEFLYLPGWFIAAGTNKF</sequence>
<dbReference type="EMBL" id="JARQWQ010000039">
    <property type="protein sequence ID" value="KAK2559701.1"/>
    <property type="molecule type" value="Genomic_DNA"/>
</dbReference>
<evidence type="ECO:0000313" key="2">
    <source>
        <dbReference type="EMBL" id="KAK2559701.1"/>
    </source>
</evidence>
<dbReference type="SUPFAM" id="SSF51735">
    <property type="entry name" value="NAD(P)-binding Rossmann-fold domains"/>
    <property type="match status" value="1"/>
</dbReference>
<gene>
    <name evidence="2" type="ORF">P5673_017790</name>
</gene>
<accession>A0AAD9QEY4</accession>
<evidence type="ECO:0000256" key="1">
    <source>
        <dbReference type="RuleBase" id="RU000363"/>
    </source>
</evidence>
<dbReference type="InterPro" id="IPR002347">
    <property type="entry name" value="SDR_fam"/>
</dbReference>
<dbReference type="PRINTS" id="PR00081">
    <property type="entry name" value="GDHRDH"/>
</dbReference>
<dbReference type="PRINTS" id="PR00080">
    <property type="entry name" value="SDRFAMILY"/>
</dbReference>
<evidence type="ECO:0000313" key="3">
    <source>
        <dbReference type="Proteomes" id="UP001249851"/>
    </source>
</evidence>